<dbReference type="SUPFAM" id="SSF52540">
    <property type="entry name" value="P-loop containing nucleoside triphosphate hydrolases"/>
    <property type="match status" value="1"/>
</dbReference>
<name>A0AAW2WSF3_9LAMI</name>
<dbReference type="EMBL" id="JACGWN010000007">
    <property type="protein sequence ID" value="KAL0442826.1"/>
    <property type="molecule type" value="Genomic_DNA"/>
</dbReference>
<evidence type="ECO:0000313" key="4">
    <source>
        <dbReference type="EMBL" id="KAL0442826.1"/>
    </source>
</evidence>
<evidence type="ECO:0000256" key="3">
    <source>
        <dbReference type="SAM" id="MobiDB-lite"/>
    </source>
</evidence>
<dbReference type="AlphaFoldDB" id="A0AAW2WSF3"/>
<feature type="compositionally biased region" description="Basic and acidic residues" evidence="3">
    <location>
        <begin position="95"/>
        <end position="115"/>
    </location>
</feature>
<dbReference type="InterPro" id="IPR000048">
    <property type="entry name" value="IQ_motif_EF-hand-BS"/>
</dbReference>
<feature type="region of interest" description="Disordered" evidence="3">
    <location>
        <begin position="91"/>
        <end position="118"/>
    </location>
</feature>
<organism evidence="4">
    <name type="scientific">Sesamum latifolium</name>
    <dbReference type="NCBI Taxonomy" id="2727402"/>
    <lineage>
        <taxon>Eukaryota</taxon>
        <taxon>Viridiplantae</taxon>
        <taxon>Streptophyta</taxon>
        <taxon>Embryophyta</taxon>
        <taxon>Tracheophyta</taxon>
        <taxon>Spermatophyta</taxon>
        <taxon>Magnoliopsida</taxon>
        <taxon>eudicotyledons</taxon>
        <taxon>Gunneridae</taxon>
        <taxon>Pentapetalae</taxon>
        <taxon>asterids</taxon>
        <taxon>lamiids</taxon>
        <taxon>Lamiales</taxon>
        <taxon>Pedaliaceae</taxon>
        <taxon>Sesamum</taxon>
    </lineage>
</organism>
<feature type="region of interest" description="Disordered" evidence="3">
    <location>
        <begin position="24"/>
        <end position="44"/>
    </location>
</feature>
<sequence>MVATNSMGVTRSSLELMLDKIQQREAQPKDVPPALPVRPVSRARLPRARRPLQLDFERRNSAGVGFESGRTKKEEYSEPFHQEANAECDGVAAQSDHHVQKEGIDLSDNSKRKSEGASNIQKWYRGHKVRCCYKELRRGVIELQSFVRGENARRSYQYRSGRLRAIILIQKHMRKYFEHRVLEDQHPAVISLPSDVLGCRDARRSNGIMHERMLRTDEAGDSNNLGLVADPKKLVSLVPNKSPVTVGQDRIQVPYRVLIDLQKQVLRSEAKVREKKEENTALKLQLQEMEKKWQQYEERMKCMEKSWQDQFTYIQKCLAAAKKNPAPGSRHAQCNSTQRHYDQNHDISTIVSGLPNGGTLDFSMNCIIHHQVDRQDLAHSEDCTEIGQEQVCSKLHPQEELRKLKRRFKTWKNDYKNKLREAQATFKKLGNSETARSQKNWWARLSH</sequence>
<reference evidence="4" key="1">
    <citation type="submission" date="2020-06" db="EMBL/GenBank/DDBJ databases">
        <authorList>
            <person name="Li T."/>
            <person name="Hu X."/>
            <person name="Zhang T."/>
            <person name="Song X."/>
            <person name="Zhang H."/>
            <person name="Dai N."/>
            <person name="Sheng W."/>
            <person name="Hou X."/>
            <person name="Wei L."/>
        </authorList>
    </citation>
    <scope>NUCLEOTIDE SEQUENCE</scope>
    <source>
        <strain evidence="4">KEN1</strain>
        <tissue evidence="4">Leaf</tissue>
    </source>
</reference>
<dbReference type="InterPro" id="IPR027417">
    <property type="entry name" value="P-loop_NTPase"/>
</dbReference>
<reference evidence="4" key="2">
    <citation type="journal article" date="2024" name="Plant">
        <title>Genomic evolution and insights into agronomic trait innovations of Sesamum species.</title>
        <authorList>
            <person name="Miao H."/>
            <person name="Wang L."/>
            <person name="Qu L."/>
            <person name="Liu H."/>
            <person name="Sun Y."/>
            <person name="Le M."/>
            <person name="Wang Q."/>
            <person name="Wei S."/>
            <person name="Zheng Y."/>
            <person name="Lin W."/>
            <person name="Duan Y."/>
            <person name="Cao H."/>
            <person name="Xiong S."/>
            <person name="Wang X."/>
            <person name="Wei L."/>
            <person name="Li C."/>
            <person name="Ma Q."/>
            <person name="Ju M."/>
            <person name="Zhao R."/>
            <person name="Li G."/>
            <person name="Mu C."/>
            <person name="Tian Q."/>
            <person name="Mei H."/>
            <person name="Zhang T."/>
            <person name="Gao T."/>
            <person name="Zhang H."/>
        </authorList>
    </citation>
    <scope>NUCLEOTIDE SEQUENCE</scope>
    <source>
        <strain evidence="4">KEN1</strain>
    </source>
</reference>
<keyword evidence="2" id="KW-0175">Coiled coil</keyword>
<evidence type="ECO:0000256" key="1">
    <source>
        <dbReference type="ARBA" id="ARBA00022860"/>
    </source>
</evidence>
<accession>A0AAW2WSF3</accession>
<proteinExistence type="predicted"/>
<dbReference type="SMART" id="SM00015">
    <property type="entry name" value="IQ"/>
    <property type="match status" value="2"/>
</dbReference>
<protein>
    <submittedName>
        <fullName evidence="4">Myosin-2</fullName>
    </submittedName>
</protein>
<keyword evidence="1" id="KW-0112">Calmodulin-binding</keyword>
<evidence type="ECO:0000256" key="2">
    <source>
        <dbReference type="SAM" id="Coils"/>
    </source>
</evidence>
<gene>
    <name evidence="4" type="ORF">Slati_2005300</name>
</gene>
<dbReference type="GO" id="GO:0005516">
    <property type="term" value="F:calmodulin binding"/>
    <property type="evidence" value="ECO:0007669"/>
    <property type="project" value="UniProtKB-KW"/>
</dbReference>
<feature type="coiled-coil region" evidence="2">
    <location>
        <begin position="258"/>
        <end position="306"/>
    </location>
</feature>
<dbReference type="Pfam" id="PF00612">
    <property type="entry name" value="IQ"/>
    <property type="match status" value="3"/>
</dbReference>
<feature type="coiled-coil region" evidence="2">
    <location>
        <begin position="401"/>
        <end position="432"/>
    </location>
</feature>
<comment type="caution">
    <text evidence="4">The sequence shown here is derived from an EMBL/GenBank/DDBJ whole genome shotgun (WGS) entry which is preliminary data.</text>
</comment>
<dbReference type="PROSITE" id="PS50096">
    <property type="entry name" value="IQ"/>
    <property type="match status" value="2"/>
</dbReference>
<dbReference type="Gene3D" id="1.20.5.190">
    <property type="match status" value="1"/>
</dbReference>